<feature type="domain" description="S1 motif" evidence="5">
    <location>
        <begin position="113"/>
        <end position="179"/>
    </location>
</feature>
<evidence type="ECO:0000256" key="3">
    <source>
        <dbReference type="ARBA" id="ARBA00023274"/>
    </source>
</evidence>
<name>A0A923E7L3_CLOTT</name>
<dbReference type="EMBL" id="JAAZWO010000002">
    <property type="protein sequence ID" value="MBC2396544.1"/>
    <property type="molecule type" value="Genomic_DNA"/>
</dbReference>
<dbReference type="CDD" id="cd05688">
    <property type="entry name" value="S1_RPS1_repeat_ec3"/>
    <property type="match status" value="1"/>
</dbReference>
<dbReference type="InterPro" id="IPR035104">
    <property type="entry name" value="Ribosomal_protein_S1-like"/>
</dbReference>
<dbReference type="InterPro" id="IPR003029">
    <property type="entry name" value="S1_domain"/>
</dbReference>
<evidence type="ECO:0000256" key="1">
    <source>
        <dbReference type="ARBA" id="ARBA00006767"/>
    </source>
</evidence>
<dbReference type="PANTHER" id="PTHR10724:SF7">
    <property type="entry name" value="SMALL RIBOSOMAL SUBUNIT PROTEIN BS1C"/>
    <property type="match status" value="1"/>
</dbReference>
<comment type="similarity">
    <text evidence="1">Belongs to the bacterial ribosomal protein bS1 family.</text>
</comment>
<dbReference type="FunFam" id="2.40.50.140:FF:000051">
    <property type="entry name" value="RNA-binding transcriptional accessory protein"/>
    <property type="match status" value="1"/>
</dbReference>
<dbReference type="SUPFAM" id="SSF50249">
    <property type="entry name" value="Nucleic acid-binding proteins"/>
    <property type="match status" value="4"/>
</dbReference>
<evidence type="ECO:0000256" key="2">
    <source>
        <dbReference type="ARBA" id="ARBA00022980"/>
    </source>
</evidence>
<dbReference type="PROSITE" id="PS50126">
    <property type="entry name" value="S1"/>
    <property type="match status" value="4"/>
</dbReference>
<dbReference type="Gene3D" id="2.40.50.140">
    <property type="entry name" value="Nucleic acid-binding proteins"/>
    <property type="match status" value="4"/>
</dbReference>
<dbReference type="GO" id="GO:0003729">
    <property type="term" value="F:mRNA binding"/>
    <property type="evidence" value="ECO:0007669"/>
    <property type="project" value="UniProtKB-ARBA"/>
</dbReference>
<dbReference type="FunFam" id="2.40.50.140:FF:000103">
    <property type="entry name" value="protein RRP5 homolog"/>
    <property type="match status" value="1"/>
</dbReference>
<evidence type="ECO:0000259" key="5">
    <source>
        <dbReference type="PROSITE" id="PS50126"/>
    </source>
</evidence>
<sequence>MENNNKEVSMMDMMGEIEKSMKRIHEGEIVKGNVISVSEEEIMVNIGYMADGIINKEEINNNDCNLKDTIKSGDEIYVYIIKVNDGEGNVLLSKKKADEIKTWDKLEKDFKLGTVYDVIVKEIVKGGAVTYINEIRAFIPASHLSYSYVKDLSSFLNKNLKVKIIEFDKNKRRVILSAKELEKEQIEKSKEQFWKSLQKGEKRSGVVTRLAKFGAFVDLGGVEGLIHLNDLSWKRVNNPSEVVSIGDKVQVYVLDFDNEKNKISLGLKDVEQDPWKDISAKYKIGDIVEGKVVKNLDFGVIVQLEDGIEGLVHISEISEERILKPSDVIKLNDRVKVKIIEINEENRKLSLSIKNANNILEEEISKYNDKSEALTLGDLFKDKLRNMKLE</sequence>
<feature type="domain" description="S1 motif" evidence="5">
    <location>
        <begin position="27"/>
        <end position="95"/>
    </location>
</feature>
<evidence type="ECO:0000313" key="7">
    <source>
        <dbReference type="Proteomes" id="UP000563151"/>
    </source>
</evidence>
<comment type="function">
    <text evidence="4">Binds mRNA; thus facilitating recognition of the initiation point. It is needed to translate mRNA with a short Shine-Dalgarno (SD) purine-rich sequence.</text>
</comment>
<feature type="domain" description="S1 motif" evidence="5">
    <location>
        <begin position="285"/>
        <end position="354"/>
    </location>
</feature>
<dbReference type="Proteomes" id="UP000563151">
    <property type="component" value="Unassembled WGS sequence"/>
</dbReference>
<dbReference type="SMART" id="SM00316">
    <property type="entry name" value="S1"/>
    <property type="match status" value="4"/>
</dbReference>
<dbReference type="NCBIfam" id="NF005208">
    <property type="entry name" value="PRK06676.1"/>
    <property type="match status" value="1"/>
</dbReference>
<organism evidence="6 7">
    <name type="scientific">Clostridium tetanomorphum</name>
    <dbReference type="NCBI Taxonomy" id="1553"/>
    <lineage>
        <taxon>Bacteria</taxon>
        <taxon>Bacillati</taxon>
        <taxon>Bacillota</taxon>
        <taxon>Clostridia</taxon>
        <taxon>Eubacteriales</taxon>
        <taxon>Clostridiaceae</taxon>
        <taxon>Clostridium</taxon>
    </lineage>
</organism>
<dbReference type="InterPro" id="IPR050437">
    <property type="entry name" value="Ribos_protein_bS1-like"/>
</dbReference>
<proteinExistence type="inferred from homology"/>
<dbReference type="GO" id="GO:0003735">
    <property type="term" value="F:structural constituent of ribosome"/>
    <property type="evidence" value="ECO:0007669"/>
    <property type="project" value="TreeGrafter"/>
</dbReference>
<comment type="caution">
    <text evidence="6">The sequence shown here is derived from an EMBL/GenBank/DDBJ whole genome shotgun (WGS) entry which is preliminary data.</text>
</comment>
<keyword evidence="7" id="KW-1185">Reference proteome</keyword>
<gene>
    <name evidence="6" type="primary">rpsA</name>
    <name evidence="6" type="ORF">HGG79_01955</name>
</gene>
<evidence type="ECO:0000313" key="6">
    <source>
        <dbReference type="EMBL" id="MBC2396544.1"/>
    </source>
</evidence>
<accession>A0A923E7L3</accession>
<dbReference type="PRINTS" id="PR00681">
    <property type="entry name" value="RIBOSOMALS1"/>
</dbReference>
<feature type="domain" description="S1 motif" evidence="5">
    <location>
        <begin position="200"/>
        <end position="268"/>
    </location>
</feature>
<dbReference type="PANTHER" id="PTHR10724">
    <property type="entry name" value="30S RIBOSOMAL PROTEIN S1"/>
    <property type="match status" value="1"/>
</dbReference>
<dbReference type="CDD" id="cd04465">
    <property type="entry name" value="S1_RPS1_repeat_ec2_hs2"/>
    <property type="match status" value="1"/>
</dbReference>
<dbReference type="GO" id="GO:0022627">
    <property type="term" value="C:cytosolic small ribosomal subunit"/>
    <property type="evidence" value="ECO:0007669"/>
    <property type="project" value="TreeGrafter"/>
</dbReference>
<keyword evidence="2 6" id="KW-0689">Ribosomal protein</keyword>
<evidence type="ECO:0000256" key="4">
    <source>
        <dbReference type="ARBA" id="ARBA00025604"/>
    </source>
</evidence>
<dbReference type="Pfam" id="PF00575">
    <property type="entry name" value="S1"/>
    <property type="match status" value="4"/>
</dbReference>
<reference evidence="6 7" key="1">
    <citation type="submission" date="2020-04" db="EMBL/GenBank/DDBJ databases">
        <title>Genomic insights into acetone-butanol-ethanol (ABE) fermentation by sequencing solventogenic clostridia strains.</title>
        <authorList>
            <person name="Brown S."/>
        </authorList>
    </citation>
    <scope>NUCLEOTIDE SEQUENCE [LARGE SCALE GENOMIC DNA]</scope>
    <source>
        <strain evidence="6 7">DJ011</strain>
    </source>
</reference>
<dbReference type="RefSeq" id="WP_035148642.1">
    <property type="nucleotide sequence ID" value="NZ_JAAZWO010000002.1"/>
</dbReference>
<dbReference type="CDD" id="cd05687">
    <property type="entry name" value="S1_RPS1_repeat_ec1_hs1"/>
    <property type="match status" value="1"/>
</dbReference>
<protein>
    <submittedName>
        <fullName evidence="6">30S ribosomal protein S1</fullName>
    </submittedName>
</protein>
<keyword evidence="3" id="KW-0687">Ribonucleoprotein</keyword>
<dbReference type="InterPro" id="IPR012340">
    <property type="entry name" value="NA-bd_OB-fold"/>
</dbReference>
<dbReference type="GO" id="GO:0006412">
    <property type="term" value="P:translation"/>
    <property type="evidence" value="ECO:0007669"/>
    <property type="project" value="TreeGrafter"/>
</dbReference>
<dbReference type="AlphaFoldDB" id="A0A923E7L3"/>